<evidence type="ECO:0000313" key="8">
    <source>
        <dbReference type="EMBL" id="TWT49707.1"/>
    </source>
</evidence>
<dbReference type="HAMAP" id="MF_01416">
    <property type="entry name" value="ATP_synth_delta_bact"/>
    <property type="match status" value="1"/>
</dbReference>
<comment type="caution">
    <text evidence="8">The sequence shown here is derived from an EMBL/GenBank/DDBJ whole genome shotgun (WGS) entry which is preliminary data.</text>
</comment>
<organism evidence="8 9">
    <name type="scientific">Rubripirellula amarantea</name>
    <dbReference type="NCBI Taxonomy" id="2527999"/>
    <lineage>
        <taxon>Bacteria</taxon>
        <taxon>Pseudomonadati</taxon>
        <taxon>Planctomycetota</taxon>
        <taxon>Planctomycetia</taxon>
        <taxon>Pirellulales</taxon>
        <taxon>Pirellulaceae</taxon>
        <taxon>Rubripirellula</taxon>
    </lineage>
</organism>
<dbReference type="Pfam" id="PF00213">
    <property type="entry name" value="OSCP"/>
    <property type="match status" value="1"/>
</dbReference>
<evidence type="ECO:0000256" key="2">
    <source>
        <dbReference type="ARBA" id="ARBA00022448"/>
    </source>
</evidence>
<dbReference type="EMBL" id="SJPI01000003">
    <property type="protein sequence ID" value="TWT49707.1"/>
    <property type="molecule type" value="Genomic_DNA"/>
</dbReference>
<evidence type="ECO:0000256" key="1">
    <source>
        <dbReference type="ARBA" id="ARBA00004370"/>
    </source>
</evidence>
<comment type="function">
    <text evidence="7">F(1)F(0) ATP synthase produces ATP from ADP in the presence of a proton or sodium gradient. F-type ATPases consist of two structural domains, F(1) containing the extramembraneous catalytic core and F(0) containing the membrane proton channel, linked together by a central stalk and a peripheral stalk. During catalysis, ATP synthesis in the catalytic domain of F(1) is coupled via a rotary mechanism of the central stalk subunits to proton translocation.</text>
</comment>
<dbReference type="InterPro" id="IPR026015">
    <property type="entry name" value="ATP_synth_OSCP/delta_N_sf"/>
</dbReference>
<dbReference type="NCBIfam" id="TIGR01145">
    <property type="entry name" value="ATP_synt_delta"/>
    <property type="match status" value="1"/>
</dbReference>
<keyword evidence="9" id="KW-1185">Reference proteome</keyword>
<keyword evidence="3 7" id="KW-0375">Hydrogen ion transport</keyword>
<keyword evidence="6 7" id="KW-0066">ATP synthesis</keyword>
<evidence type="ECO:0000256" key="3">
    <source>
        <dbReference type="ARBA" id="ARBA00022781"/>
    </source>
</evidence>
<dbReference type="RefSeq" id="WP_146517249.1">
    <property type="nucleotide sequence ID" value="NZ_SJPI01000003.1"/>
</dbReference>
<dbReference type="PRINTS" id="PR00125">
    <property type="entry name" value="ATPASEDELTA"/>
</dbReference>
<dbReference type="PROSITE" id="PS00389">
    <property type="entry name" value="ATPASE_DELTA"/>
    <property type="match status" value="1"/>
</dbReference>
<comment type="subcellular location">
    <subcellularLocation>
        <location evidence="7">Cell membrane</location>
        <topology evidence="7">Peripheral membrane protein</topology>
    </subcellularLocation>
    <subcellularLocation>
        <location evidence="1">Membrane</location>
    </subcellularLocation>
</comment>
<evidence type="ECO:0000256" key="4">
    <source>
        <dbReference type="ARBA" id="ARBA00023065"/>
    </source>
</evidence>
<protein>
    <recommendedName>
        <fullName evidence="7">ATP synthase subunit delta</fullName>
    </recommendedName>
    <alternativeName>
        <fullName evidence="7">ATP synthase F(1) sector subunit delta</fullName>
    </alternativeName>
    <alternativeName>
        <fullName evidence="7">F-type ATPase subunit delta</fullName>
        <shortName evidence="7">F-ATPase subunit delta</shortName>
    </alternativeName>
</protein>
<dbReference type="Gene3D" id="1.10.520.20">
    <property type="entry name" value="N-terminal domain of the delta subunit of the F1F0-ATP synthase"/>
    <property type="match status" value="1"/>
</dbReference>
<dbReference type="PANTHER" id="PTHR11910">
    <property type="entry name" value="ATP SYNTHASE DELTA CHAIN"/>
    <property type="match status" value="1"/>
</dbReference>
<dbReference type="Proteomes" id="UP000316598">
    <property type="component" value="Unassembled WGS sequence"/>
</dbReference>
<dbReference type="GO" id="GO:0046933">
    <property type="term" value="F:proton-transporting ATP synthase activity, rotational mechanism"/>
    <property type="evidence" value="ECO:0007669"/>
    <property type="project" value="UniProtKB-UniRule"/>
</dbReference>
<dbReference type="AlphaFoldDB" id="A0A5C5WGP0"/>
<evidence type="ECO:0000256" key="7">
    <source>
        <dbReference type="HAMAP-Rule" id="MF_01416"/>
    </source>
</evidence>
<gene>
    <name evidence="7 8" type="primary">atpH</name>
    <name evidence="8" type="ORF">Pla22_49070</name>
</gene>
<keyword evidence="4 7" id="KW-0406">Ion transport</keyword>
<dbReference type="GO" id="GO:0045259">
    <property type="term" value="C:proton-transporting ATP synthase complex"/>
    <property type="evidence" value="ECO:0007669"/>
    <property type="project" value="UniProtKB-KW"/>
</dbReference>
<keyword evidence="7" id="KW-0139">CF(1)</keyword>
<keyword evidence="5 7" id="KW-0472">Membrane</keyword>
<dbReference type="GO" id="GO:0005886">
    <property type="term" value="C:plasma membrane"/>
    <property type="evidence" value="ECO:0007669"/>
    <property type="project" value="UniProtKB-SubCell"/>
</dbReference>
<evidence type="ECO:0000313" key="9">
    <source>
        <dbReference type="Proteomes" id="UP000316598"/>
    </source>
</evidence>
<evidence type="ECO:0000256" key="5">
    <source>
        <dbReference type="ARBA" id="ARBA00023136"/>
    </source>
</evidence>
<accession>A0A5C5WGP0</accession>
<dbReference type="SUPFAM" id="SSF47928">
    <property type="entry name" value="N-terminal domain of the delta subunit of the F1F0-ATP synthase"/>
    <property type="match status" value="1"/>
</dbReference>
<keyword evidence="2 7" id="KW-0813">Transport</keyword>
<dbReference type="InterPro" id="IPR020781">
    <property type="entry name" value="ATPase_OSCP/d_CS"/>
</dbReference>
<comment type="function">
    <text evidence="7">This protein is part of the stalk that links CF(0) to CF(1). It either transmits conformational changes from CF(0) to CF(1) or is implicated in proton conduction.</text>
</comment>
<proteinExistence type="inferred from homology"/>
<keyword evidence="7" id="KW-1003">Cell membrane</keyword>
<dbReference type="OrthoDB" id="9802471at2"/>
<sequence length="209" mass="22942">MTEPIKHDTVLDTGAEQLGKTYARALIGAAQNEGHGVADTVVEQLGRLVDEYIAGNPKLAAALRSPRVSENEKVRVIDRLLGGEFHPLLIKFLKVMATRDRLGFIAAVRTAADSILDDMMGRMVASVRTAVPLDDNLRAQIVDRLSFTMNRQVRLIESVDPALIGGMVIRVGDKVFDSSVANRLDAMAHRARAGFSSKLLERFEQFTSQ</sequence>
<name>A0A5C5WGP0_9BACT</name>
<evidence type="ECO:0000256" key="6">
    <source>
        <dbReference type="ARBA" id="ARBA00023310"/>
    </source>
</evidence>
<dbReference type="InterPro" id="IPR000711">
    <property type="entry name" value="ATPase_OSCP/dsu"/>
</dbReference>
<reference evidence="8 9" key="1">
    <citation type="submission" date="2019-02" db="EMBL/GenBank/DDBJ databases">
        <title>Deep-cultivation of Planctomycetes and their phenomic and genomic characterization uncovers novel biology.</title>
        <authorList>
            <person name="Wiegand S."/>
            <person name="Jogler M."/>
            <person name="Boedeker C."/>
            <person name="Pinto D."/>
            <person name="Vollmers J."/>
            <person name="Rivas-Marin E."/>
            <person name="Kohn T."/>
            <person name="Peeters S.H."/>
            <person name="Heuer A."/>
            <person name="Rast P."/>
            <person name="Oberbeckmann S."/>
            <person name="Bunk B."/>
            <person name="Jeske O."/>
            <person name="Meyerdierks A."/>
            <person name="Storesund J.E."/>
            <person name="Kallscheuer N."/>
            <person name="Luecker S."/>
            <person name="Lage O.M."/>
            <person name="Pohl T."/>
            <person name="Merkel B.J."/>
            <person name="Hornburger P."/>
            <person name="Mueller R.-W."/>
            <person name="Bruemmer F."/>
            <person name="Labrenz M."/>
            <person name="Spormann A.M."/>
            <person name="Op Den Camp H."/>
            <person name="Overmann J."/>
            <person name="Amann R."/>
            <person name="Jetten M.S.M."/>
            <person name="Mascher T."/>
            <person name="Medema M.H."/>
            <person name="Devos D.P."/>
            <person name="Kaster A.-K."/>
            <person name="Ovreas L."/>
            <person name="Rohde M."/>
            <person name="Galperin M.Y."/>
            <person name="Jogler C."/>
        </authorList>
    </citation>
    <scope>NUCLEOTIDE SEQUENCE [LARGE SCALE GENOMIC DNA]</scope>
    <source>
        <strain evidence="8 9">Pla22</strain>
    </source>
</reference>
<comment type="similarity">
    <text evidence="7">Belongs to the ATPase delta chain family.</text>
</comment>